<dbReference type="InterPro" id="IPR019775">
    <property type="entry name" value="WD40_repeat_CS"/>
</dbReference>
<dbReference type="CDD" id="cd15718">
    <property type="entry name" value="FYVE_WDFY1_like"/>
    <property type="match status" value="1"/>
</dbReference>
<dbReference type="InterPro" id="IPR013083">
    <property type="entry name" value="Znf_RING/FYVE/PHD"/>
</dbReference>
<dbReference type="PROSITE" id="PS50082">
    <property type="entry name" value="WD_REPEATS_2"/>
    <property type="match status" value="3"/>
</dbReference>
<evidence type="ECO:0000256" key="7">
    <source>
        <dbReference type="ARBA" id="ARBA00022833"/>
    </source>
</evidence>
<evidence type="ECO:0000313" key="11">
    <source>
        <dbReference type="Proteomes" id="UP000515135"/>
    </source>
</evidence>
<gene>
    <name evidence="12" type="primary">LOC109463756</name>
</gene>
<dbReference type="SMART" id="SM00320">
    <property type="entry name" value="WD40"/>
    <property type="match status" value="6"/>
</dbReference>
<sequence>MAAEIRPKPTSRRPILLSKLEGSGDIVNQAVIIPKEDGVISVCDDRTVRVWLKRDSGQYWPSICHTMPAAASALDYNPETRRLFVGLDNGTISEFLLADDFNRMAATRNYLAHQQRVVGINFSLQCEWLLSVGRDKFFQWHCSETGRRLGGFQSGAWCTAVQFDVESKHVFVGDFSGHIQVLKLEGNGGVTQVTTLKGHSGSIRCLEWDPESRLLFSGSFDQSIIVWDIGGQQGTAFELQGHSNKVQGLKFVGHTKQLVSGGEDGVIVIWNMSVDRNETPEWVESDNCQKCDQPFFWNFKKMWNEKTIGTRQHHCRKCGCAVCAKCSANRSTIPLMGFEFEVRVCNACFANISDDERAPMATFHDVKHGVVAIHYDGTRGWLLTCGTDRIIKIWDVNALVS</sequence>
<evidence type="ECO:0000256" key="6">
    <source>
        <dbReference type="ARBA" id="ARBA00022771"/>
    </source>
</evidence>
<evidence type="ECO:0000256" key="9">
    <source>
        <dbReference type="PROSITE-ProRule" id="PRU00221"/>
    </source>
</evidence>
<dbReference type="AlphaFoldDB" id="A0A6P4YBI8"/>
<dbReference type="Pfam" id="PF01363">
    <property type="entry name" value="FYVE"/>
    <property type="match status" value="1"/>
</dbReference>
<evidence type="ECO:0000256" key="8">
    <source>
        <dbReference type="PROSITE-ProRule" id="PRU00091"/>
    </source>
</evidence>
<feature type="repeat" description="WD" evidence="9">
    <location>
        <begin position="196"/>
        <end position="229"/>
    </location>
</feature>
<protein>
    <submittedName>
        <fullName evidence="12">WD repeat and FYVE domain-containing protein 2-like</fullName>
    </submittedName>
</protein>
<dbReference type="FunFam" id="3.30.40.10:FF:000105">
    <property type="entry name" value="WD repeat and FYVE domain-containing protein 2"/>
    <property type="match status" value="1"/>
</dbReference>
<evidence type="ECO:0000256" key="4">
    <source>
        <dbReference type="ARBA" id="ARBA00022737"/>
    </source>
</evidence>
<dbReference type="Gene3D" id="2.130.10.10">
    <property type="entry name" value="YVTN repeat-like/Quinoprotein amine dehydrogenase"/>
    <property type="match status" value="2"/>
</dbReference>
<keyword evidence="7" id="KW-0862">Zinc</keyword>
<dbReference type="GO" id="GO:0008270">
    <property type="term" value="F:zinc ion binding"/>
    <property type="evidence" value="ECO:0007669"/>
    <property type="project" value="UniProtKB-KW"/>
</dbReference>
<dbReference type="OrthoDB" id="63070at2759"/>
<dbReference type="PRINTS" id="PR00320">
    <property type="entry name" value="GPROTEINBRPT"/>
</dbReference>
<dbReference type="GO" id="GO:0005769">
    <property type="term" value="C:early endosome"/>
    <property type="evidence" value="ECO:0007669"/>
    <property type="project" value="UniProtKB-SubCell"/>
</dbReference>
<dbReference type="PANTHER" id="PTHR46189">
    <property type="entry name" value="LD41958P"/>
    <property type="match status" value="1"/>
</dbReference>
<evidence type="ECO:0000259" key="10">
    <source>
        <dbReference type="PROSITE" id="PS50178"/>
    </source>
</evidence>
<dbReference type="PANTHER" id="PTHR46189:SF1">
    <property type="entry name" value="LD41958P"/>
    <property type="match status" value="1"/>
</dbReference>
<dbReference type="InterPro" id="IPR036322">
    <property type="entry name" value="WD40_repeat_dom_sf"/>
</dbReference>
<keyword evidence="4" id="KW-0677">Repeat</keyword>
<dbReference type="PROSITE" id="PS50294">
    <property type="entry name" value="WD_REPEATS_REGION"/>
    <property type="match status" value="3"/>
</dbReference>
<comment type="subcellular location">
    <subcellularLocation>
        <location evidence="1">Early endosome</location>
    </subcellularLocation>
</comment>
<dbReference type="PROSITE" id="PS50178">
    <property type="entry name" value="ZF_FYVE"/>
    <property type="match status" value="1"/>
</dbReference>
<dbReference type="SUPFAM" id="SSF50978">
    <property type="entry name" value="WD40 repeat-like"/>
    <property type="match status" value="1"/>
</dbReference>
<reference evidence="12" key="1">
    <citation type="submission" date="2025-08" db="UniProtKB">
        <authorList>
            <consortium name="RefSeq"/>
        </authorList>
    </citation>
    <scope>IDENTIFICATION</scope>
    <source>
        <tissue evidence="12">Gonad</tissue>
    </source>
</reference>
<dbReference type="InterPro" id="IPR017455">
    <property type="entry name" value="Znf_FYVE-rel"/>
</dbReference>
<dbReference type="InterPro" id="IPR011011">
    <property type="entry name" value="Znf_FYVE_PHD"/>
</dbReference>
<dbReference type="Proteomes" id="UP000515135">
    <property type="component" value="Unplaced"/>
</dbReference>
<dbReference type="Gene3D" id="3.30.40.10">
    <property type="entry name" value="Zinc/RING finger domain, C3HC4 (zinc finger)"/>
    <property type="match status" value="1"/>
</dbReference>
<keyword evidence="6 8" id="KW-0863">Zinc-finger</keyword>
<evidence type="ECO:0000256" key="2">
    <source>
        <dbReference type="ARBA" id="ARBA00022574"/>
    </source>
</evidence>
<proteinExistence type="predicted"/>
<dbReference type="KEGG" id="bbel:109463756"/>
<dbReference type="InterPro" id="IPR042234">
    <property type="entry name" value="WDFY1/WDFY2"/>
</dbReference>
<dbReference type="InterPro" id="IPR020472">
    <property type="entry name" value="WD40_PAC1"/>
</dbReference>
<dbReference type="RefSeq" id="XP_019616162.1">
    <property type="nucleotide sequence ID" value="XM_019760603.1"/>
</dbReference>
<dbReference type="SUPFAM" id="SSF57903">
    <property type="entry name" value="FYVE/PHD zinc finger"/>
    <property type="match status" value="1"/>
</dbReference>
<dbReference type="SMART" id="SM00064">
    <property type="entry name" value="FYVE"/>
    <property type="match status" value="1"/>
</dbReference>
<dbReference type="InterPro" id="IPR015943">
    <property type="entry name" value="WD40/YVTN_repeat-like_dom_sf"/>
</dbReference>
<evidence type="ECO:0000313" key="12">
    <source>
        <dbReference type="RefSeq" id="XP_019616162.1"/>
    </source>
</evidence>
<evidence type="ECO:0000256" key="3">
    <source>
        <dbReference type="ARBA" id="ARBA00022723"/>
    </source>
</evidence>
<name>A0A6P4YBI8_BRABE</name>
<keyword evidence="3" id="KW-0479">Metal-binding</keyword>
<accession>A0A6P4YBI8</accession>
<dbReference type="PROSITE" id="PS00678">
    <property type="entry name" value="WD_REPEATS_1"/>
    <property type="match status" value="3"/>
</dbReference>
<evidence type="ECO:0000256" key="1">
    <source>
        <dbReference type="ARBA" id="ARBA00004412"/>
    </source>
</evidence>
<feature type="repeat" description="WD" evidence="9">
    <location>
        <begin position="363"/>
        <end position="401"/>
    </location>
</feature>
<dbReference type="Pfam" id="PF00400">
    <property type="entry name" value="WD40"/>
    <property type="match status" value="4"/>
</dbReference>
<evidence type="ECO:0000256" key="5">
    <source>
        <dbReference type="ARBA" id="ARBA00022753"/>
    </source>
</evidence>
<dbReference type="InterPro" id="IPR000306">
    <property type="entry name" value="Znf_FYVE"/>
</dbReference>
<feature type="domain" description="FYVE-type" evidence="10">
    <location>
        <begin position="282"/>
        <end position="353"/>
    </location>
</feature>
<keyword evidence="2 9" id="KW-0853">WD repeat</keyword>
<dbReference type="InterPro" id="IPR001680">
    <property type="entry name" value="WD40_rpt"/>
</dbReference>
<feature type="repeat" description="WD" evidence="9">
    <location>
        <begin position="239"/>
        <end position="273"/>
    </location>
</feature>
<keyword evidence="11" id="KW-1185">Reference proteome</keyword>
<organism evidence="11 12">
    <name type="scientific">Branchiostoma belcheri</name>
    <name type="common">Amphioxus</name>
    <dbReference type="NCBI Taxonomy" id="7741"/>
    <lineage>
        <taxon>Eukaryota</taxon>
        <taxon>Metazoa</taxon>
        <taxon>Chordata</taxon>
        <taxon>Cephalochordata</taxon>
        <taxon>Leptocardii</taxon>
        <taxon>Amphioxiformes</taxon>
        <taxon>Branchiostomatidae</taxon>
        <taxon>Branchiostoma</taxon>
    </lineage>
</organism>
<keyword evidence="5" id="KW-0967">Endosome</keyword>
<dbReference type="GeneID" id="109463756"/>